<evidence type="ECO:0000256" key="1">
    <source>
        <dbReference type="SAM" id="MobiDB-lite"/>
    </source>
</evidence>
<feature type="region of interest" description="Disordered" evidence="1">
    <location>
        <begin position="128"/>
        <end position="148"/>
    </location>
</feature>
<keyword evidence="3" id="KW-1185">Reference proteome</keyword>
<dbReference type="RefSeq" id="XP_038740391.1">
    <property type="nucleotide sequence ID" value="XM_038894316.1"/>
</dbReference>
<dbReference type="GeneID" id="62167390"/>
<dbReference type="Proteomes" id="UP000781932">
    <property type="component" value="Unassembled WGS sequence"/>
</dbReference>
<reference evidence="2" key="2">
    <citation type="submission" date="2020-11" db="EMBL/GenBank/DDBJ databases">
        <title>Whole genome sequencing of Colletotrichum sp.</title>
        <authorList>
            <person name="Li H."/>
        </authorList>
    </citation>
    <scope>NUCLEOTIDE SEQUENCE</scope>
    <source>
        <strain evidence="2">CkLH20</strain>
    </source>
</reference>
<evidence type="ECO:0000313" key="2">
    <source>
        <dbReference type="EMBL" id="KAF9870930.1"/>
    </source>
</evidence>
<proteinExistence type="predicted"/>
<feature type="compositionally biased region" description="Polar residues" evidence="1">
    <location>
        <begin position="136"/>
        <end position="148"/>
    </location>
</feature>
<sequence>MADQTPTVSLFLYDHLGQKENIYQAVYGSRNPPDDVRSNHQFKAATYFAESDMLVGKIFGALHNREARGTPVYGRMITGLKQGEVRKLWRERYKQRGYEIFEVDVYTLCMHGSEKMYEAWVFLPLEPPEQPRHQDGSPNITAAEGQQQ</sequence>
<comment type="caution">
    <text evidence="2">The sequence shown here is derived from an EMBL/GenBank/DDBJ whole genome shotgun (WGS) entry which is preliminary data.</text>
</comment>
<gene>
    <name evidence="2" type="ORF">CkaCkLH20_11602</name>
</gene>
<reference evidence="2" key="1">
    <citation type="submission" date="2020-03" db="EMBL/GenBank/DDBJ databases">
        <authorList>
            <person name="He L."/>
        </authorList>
    </citation>
    <scope>NUCLEOTIDE SEQUENCE</scope>
    <source>
        <strain evidence="2">CkLH20</strain>
    </source>
</reference>
<dbReference type="AlphaFoldDB" id="A0A9P6LFU1"/>
<dbReference type="EMBL" id="JAATWM020000049">
    <property type="protein sequence ID" value="KAF9870930.1"/>
    <property type="molecule type" value="Genomic_DNA"/>
</dbReference>
<evidence type="ECO:0000313" key="3">
    <source>
        <dbReference type="Proteomes" id="UP000781932"/>
    </source>
</evidence>
<organism evidence="2 3">
    <name type="scientific">Colletotrichum karsti</name>
    <dbReference type="NCBI Taxonomy" id="1095194"/>
    <lineage>
        <taxon>Eukaryota</taxon>
        <taxon>Fungi</taxon>
        <taxon>Dikarya</taxon>
        <taxon>Ascomycota</taxon>
        <taxon>Pezizomycotina</taxon>
        <taxon>Sordariomycetes</taxon>
        <taxon>Hypocreomycetidae</taxon>
        <taxon>Glomerellales</taxon>
        <taxon>Glomerellaceae</taxon>
        <taxon>Colletotrichum</taxon>
        <taxon>Colletotrichum boninense species complex</taxon>
    </lineage>
</organism>
<accession>A0A9P6LFU1</accession>
<name>A0A9P6LFU1_9PEZI</name>
<protein>
    <submittedName>
        <fullName evidence="2">Uncharacterized protein</fullName>
    </submittedName>
</protein>